<feature type="region of interest" description="Disordered" evidence="3">
    <location>
        <begin position="556"/>
        <end position="594"/>
    </location>
</feature>
<dbReference type="PANTHER" id="PTHR31001">
    <property type="entry name" value="UNCHARACTERIZED TRANSCRIPTIONAL REGULATORY PROTEIN"/>
    <property type="match status" value="1"/>
</dbReference>
<reference evidence="6" key="2">
    <citation type="submission" date="2015-01" db="EMBL/GenBank/DDBJ databases">
        <title>Evolutionary Origins and Diversification of the Mycorrhizal Mutualists.</title>
        <authorList>
            <consortium name="DOE Joint Genome Institute"/>
            <consortium name="Mycorrhizal Genomics Consortium"/>
            <person name="Kohler A."/>
            <person name="Kuo A."/>
            <person name="Nagy L.G."/>
            <person name="Floudas D."/>
            <person name="Copeland A."/>
            <person name="Barry K.W."/>
            <person name="Cichocki N."/>
            <person name="Veneault-Fourrey C."/>
            <person name="LaButti K."/>
            <person name="Lindquist E.A."/>
            <person name="Lipzen A."/>
            <person name="Lundell T."/>
            <person name="Morin E."/>
            <person name="Murat C."/>
            <person name="Riley R."/>
            <person name="Ohm R."/>
            <person name="Sun H."/>
            <person name="Tunlid A."/>
            <person name="Henrissat B."/>
            <person name="Grigoriev I.V."/>
            <person name="Hibbett D.S."/>
            <person name="Martin F."/>
        </authorList>
    </citation>
    <scope>NUCLEOTIDE SEQUENCE [LARGE SCALE GENOMIC DNA]</scope>
    <source>
        <strain evidence="6">Zn</strain>
    </source>
</reference>
<name>A0A0C3DY62_OIDMZ</name>
<dbReference type="PROSITE" id="PS00463">
    <property type="entry name" value="ZN2_CY6_FUNGAL_1"/>
    <property type="match status" value="1"/>
</dbReference>
<dbReference type="InterPro" id="IPR001138">
    <property type="entry name" value="Zn2Cys6_DnaBD"/>
</dbReference>
<dbReference type="GO" id="GO:0008270">
    <property type="term" value="F:zinc ion binding"/>
    <property type="evidence" value="ECO:0007669"/>
    <property type="project" value="InterPro"/>
</dbReference>
<dbReference type="STRING" id="913774.A0A0C3DY62"/>
<dbReference type="PANTHER" id="PTHR31001:SF90">
    <property type="entry name" value="CENTROMERE DNA-BINDING PROTEIN COMPLEX CBF3 SUBUNIT B"/>
    <property type="match status" value="1"/>
</dbReference>
<dbReference type="Proteomes" id="UP000054321">
    <property type="component" value="Unassembled WGS sequence"/>
</dbReference>
<dbReference type="Gene3D" id="4.10.240.10">
    <property type="entry name" value="Zn(2)-C6 fungal-type DNA-binding domain"/>
    <property type="match status" value="1"/>
</dbReference>
<protein>
    <recommendedName>
        <fullName evidence="4">Zn(2)-C6 fungal-type domain-containing protein</fullName>
    </recommendedName>
</protein>
<evidence type="ECO:0000256" key="2">
    <source>
        <dbReference type="ARBA" id="ARBA00023242"/>
    </source>
</evidence>
<evidence type="ECO:0000313" key="6">
    <source>
        <dbReference type="Proteomes" id="UP000054321"/>
    </source>
</evidence>
<comment type="subcellular location">
    <subcellularLocation>
        <location evidence="1">Nucleus</location>
    </subcellularLocation>
</comment>
<dbReference type="CDD" id="cd00067">
    <property type="entry name" value="GAL4"/>
    <property type="match status" value="1"/>
</dbReference>
<dbReference type="HOGENOM" id="CLU_013260_4_0_1"/>
<dbReference type="SMART" id="SM00066">
    <property type="entry name" value="GAL4"/>
    <property type="match status" value="1"/>
</dbReference>
<keyword evidence="6" id="KW-1185">Reference proteome</keyword>
<dbReference type="AlphaFoldDB" id="A0A0C3DY62"/>
<feature type="compositionally biased region" description="Polar residues" evidence="3">
    <location>
        <begin position="556"/>
        <end position="565"/>
    </location>
</feature>
<accession>A0A0C3DY62</accession>
<sequence length="663" mass="75712">MPSRQRPVSCRFCRSRKLRCDREVPCSNCISRGISCELELAVRSSPRGTGALEPELVERVRMLEELVGSRKSQPDDAAKQRQRNDTDVYGEQASTSSVSPQIDHLDNDVAWLESIYCDQNASDKMPSNRMLFKVCPIQQIMEAPLYINQSTFMPTRFEPSRCVWLPQHSEAKILLEKYIQDIDHHHHIVHTPSLPLIVDDFYTSLNQHGQVNPGVVILLLGIFASSTYSWTAADCERSLFSQHIEASNQWPLWIRSLEDVLDIAHRTTAVSIEGIQGAIISFWVIFNTDGLTRRGRALWNIAFSLARELKLHRLDHPSNASLANSAQTEIKRRIWWYLVASDWSPTTMSYSILRIRLGEISRNITDRTAFIMEQSSVPYHVIMDIDTELQLLLNEVPRFFSMPVADLIKTYQLDPSRAESIAYQGYMFSTLFYSQRCIIHFPYYGRGFLDHTYASSRDICLQSACLIIQTEVKFKELRLWNATRFKYLGLFVAVFMASIVLLMHHCYNKGFPRDEAQRKVLDDAMGILEEGRHESETTSKFLDSLMQILRKHLMPSTQSASSQPIDPTIGSEHVSTSSEQAINNPATTKTYNNDFPMESLPLTAPGALEHARLPDLNFSGERQGVEENMSSYFTELALNFEQGIDFSNFDWDNIFSGLDSPFV</sequence>
<dbReference type="InterPro" id="IPR036864">
    <property type="entry name" value="Zn2-C6_fun-type_DNA-bd_sf"/>
</dbReference>
<feature type="compositionally biased region" description="Polar residues" evidence="3">
    <location>
        <begin position="573"/>
        <end position="593"/>
    </location>
</feature>
<evidence type="ECO:0000313" key="5">
    <source>
        <dbReference type="EMBL" id="KIN07053.1"/>
    </source>
</evidence>
<feature type="region of interest" description="Disordered" evidence="3">
    <location>
        <begin position="67"/>
        <end position="100"/>
    </location>
</feature>
<dbReference type="InParanoid" id="A0A0C3DY62"/>
<dbReference type="EMBL" id="KN832870">
    <property type="protein sequence ID" value="KIN07053.1"/>
    <property type="molecule type" value="Genomic_DNA"/>
</dbReference>
<dbReference type="InterPro" id="IPR050613">
    <property type="entry name" value="Sec_Metabolite_Reg"/>
</dbReference>
<dbReference type="GO" id="GO:0000981">
    <property type="term" value="F:DNA-binding transcription factor activity, RNA polymerase II-specific"/>
    <property type="evidence" value="ECO:0007669"/>
    <property type="project" value="InterPro"/>
</dbReference>
<evidence type="ECO:0000256" key="1">
    <source>
        <dbReference type="ARBA" id="ARBA00004123"/>
    </source>
</evidence>
<reference evidence="5 6" key="1">
    <citation type="submission" date="2014-04" db="EMBL/GenBank/DDBJ databases">
        <authorList>
            <consortium name="DOE Joint Genome Institute"/>
            <person name="Kuo A."/>
            <person name="Martino E."/>
            <person name="Perotto S."/>
            <person name="Kohler A."/>
            <person name="Nagy L.G."/>
            <person name="Floudas D."/>
            <person name="Copeland A."/>
            <person name="Barry K.W."/>
            <person name="Cichocki N."/>
            <person name="Veneault-Fourrey C."/>
            <person name="LaButti K."/>
            <person name="Lindquist E.A."/>
            <person name="Lipzen A."/>
            <person name="Lundell T."/>
            <person name="Morin E."/>
            <person name="Murat C."/>
            <person name="Sun H."/>
            <person name="Tunlid A."/>
            <person name="Henrissat B."/>
            <person name="Grigoriev I.V."/>
            <person name="Hibbett D.S."/>
            <person name="Martin F."/>
            <person name="Nordberg H.P."/>
            <person name="Cantor M.N."/>
            <person name="Hua S.X."/>
        </authorList>
    </citation>
    <scope>NUCLEOTIDE SEQUENCE [LARGE SCALE GENOMIC DNA]</scope>
    <source>
        <strain evidence="5 6">Zn</strain>
    </source>
</reference>
<dbReference type="GO" id="GO:0005634">
    <property type="term" value="C:nucleus"/>
    <property type="evidence" value="ECO:0007669"/>
    <property type="project" value="UniProtKB-SubCell"/>
</dbReference>
<dbReference type="CDD" id="cd12148">
    <property type="entry name" value="fungal_TF_MHR"/>
    <property type="match status" value="1"/>
</dbReference>
<gene>
    <name evidence="5" type="ORF">OIDMADRAFT_150321</name>
</gene>
<proteinExistence type="predicted"/>
<dbReference type="Pfam" id="PF00172">
    <property type="entry name" value="Zn_clus"/>
    <property type="match status" value="1"/>
</dbReference>
<dbReference type="SUPFAM" id="SSF57701">
    <property type="entry name" value="Zn2/Cys6 DNA-binding domain"/>
    <property type="match status" value="1"/>
</dbReference>
<dbReference type="PROSITE" id="PS50048">
    <property type="entry name" value="ZN2_CY6_FUNGAL_2"/>
    <property type="match status" value="1"/>
</dbReference>
<feature type="domain" description="Zn(2)-C6 fungal-type" evidence="4">
    <location>
        <begin position="9"/>
        <end position="38"/>
    </location>
</feature>
<feature type="compositionally biased region" description="Basic and acidic residues" evidence="3">
    <location>
        <begin position="67"/>
        <end position="86"/>
    </location>
</feature>
<evidence type="ECO:0000259" key="4">
    <source>
        <dbReference type="PROSITE" id="PS50048"/>
    </source>
</evidence>
<evidence type="ECO:0000256" key="3">
    <source>
        <dbReference type="SAM" id="MobiDB-lite"/>
    </source>
</evidence>
<organism evidence="5 6">
    <name type="scientific">Oidiodendron maius (strain Zn)</name>
    <dbReference type="NCBI Taxonomy" id="913774"/>
    <lineage>
        <taxon>Eukaryota</taxon>
        <taxon>Fungi</taxon>
        <taxon>Dikarya</taxon>
        <taxon>Ascomycota</taxon>
        <taxon>Pezizomycotina</taxon>
        <taxon>Leotiomycetes</taxon>
        <taxon>Leotiomycetes incertae sedis</taxon>
        <taxon>Myxotrichaceae</taxon>
        <taxon>Oidiodendron</taxon>
    </lineage>
</organism>
<keyword evidence="2" id="KW-0539">Nucleus</keyword>
<dbReference type="OrthoDB" id="3014581at2759"/>